<evidence type="ECO:0000256" key="6">
    <source>
        <dbReference type="ARBA" id="ARBA00023170"/>
    </source>
</evidence>
<dbReference type="PRINTS" id="PR00237">
    <property type="entry name" value="GPCRRHODOPSN"/>
</dbReference>
<reference evidence="12" key="1">
    <citation type="submission" date="2025-08" db="UniProtKB">
        <authorList>
            <consortium name="RefSeq"/>
        </authorList>
    </citation>
    <scope>IDENTIFICATION</scope>
    <source>
        <tissue evidence="12">Liver</tissue>
    </source>
</reference>
<dbReference type="GO" id="GO:0005886">
    <property type="term" value="C:plasma membrane"/>
    <property type="evidence" value="ECO:0007669"/>
    <property type="project" value="UniProtKB-SubCell"/>
</dbReference>
<evidence type="ECO:0000256" key="5">
    <source>
        <dbReference type="ARBA" id="ARBA00023136"/>
    </source>
</evidence>
<organism evidence="11 12">
    <name type="scientific">Python bivittatus</name>
    <name type="common">Burmese python</name>
    <name type="synonym">Python molurus bivittatus</name>
    <dbReference type="NCBI Taxonomy" id="176946"/>
    <lineage>
        <taxon>Eukaryota</taxon>
        <taxon>Metazoa</taxon>
        <taxon>Chordata</taxon>
        <taxon>Craniata</taxon>
        <taxon>Vertebrata</taxon>
        <taxon>Euteleostomi</taxon>
        <taxon>Lepidosauria</taxon>
        <taxon>Squamata</taxon>
        <taxon>Bifurcata</taxon>
        <taxon>Unidentata</taxon>
        <taxon>Episquamata</taxon>
        <taxon>Toxicofera</taxon>
        <taxon>Serpentes</taxon>
        <taxon>Henophidia</taxon>
        <taxon>Pythonidae</taxon>
        <taxon>Python</taxon>
    </lineage>
</organism>
<keyword evidence="9" id="KW-0552">Olfaction</keyword>
<dbReference type="FunFam" id="1.20.1070.10:FF:000003">
    <property type="entry name" value="Olfactory receptor"/>
    <property type="match status" value="1"/>
</dbReference>
<dbReference type="GO" id="GO:0004930">
    <property type="term" value="F:G protein-coupled receptor activity"/>
    <property type="evidence" value="ECO:0007669"/>
    <property type="project" value="UniProtKB-KW"/>
</dbReference>
<feature type="domain" description="G-protein coupled receptors family 1 profile" evidence="10">
    <location>
        <begin position="39"/>
        <end position="288"/>
    </location>
</feature>
<evidence type="ECO:0000256" key="2">
    <source>
        <dbReference type="ARBA" id="ARBA00022692"/>
    </source>
</evidence>
<keyword evidence="7 8" id="KW-0807">Transducer</keyword>
<comment type="subcellular location">
    <subcellularLocation>
        <location evidence="9">Cell membrane</location>
        <topology evidence="9">Multi-pass membrane protein</topology>
    </subcellularLocation>
    <subcellularLocation>
        <location evidence="1">Membrane</location>
        <topology evidence="1">Multi-pass membrane protein</topology>
    </subcellularLocation>
</comment>
<feature type="transmembrane region" description="Helical" evidence="9">
    <location>
        <begin position="139"/>
        <end position="166"/>
    </location>
</feature>
<feature type="transmembrane region" description="Helical" evidence="9">
    <location>
        <begin position="236"/>
        <end position="259"/>
    </location>
</feature>
<accession>A0A9F2R725</accession>
<evidence type="ECO:0000256" key="8">
    <source>
        <dbReference type="RuleBase" id="RU000688"/>
    </source>
</evidence>
<dbReference type="GeneID" id="103057055"/>
<dbReference type="KEGG" id="pbi:103057055"/>
<sequence length="313" mass="34878">MENKTAMTEFSLLGFEVKQQMQTVLLSLFSLMYIITLVGNIGMIVVITADSHLHTPMYFFLKNLSFVDICYSSAITPKAISGLAMESKIISYNGCATQMFFYSLLATTEVFFLAAMAYDRFIAICNPLLYHAAMPKKTCLFLVSLSYCFGFLNSCTQTGLTFSLYYCESGKINQFFCDVPAVLKASCSDTYINEIVLLVICGSIIMTTFTIVLVSYGCIVVTVLHMPSSQRKFKAFSTCASHIMVVSLFFGTAFFMYGQPEAMSSPNQGKVLSVFYTIAIPMLNPLIYSLRNKEVKDALGRHLKGVIFFTKLC</sequence>
<gene>
    <name evidence="12" type="primary">LOC103057055</name>
</gene>
<keyword evidence="9" id="KW-0716">Sensory transduction</keyword>
<dbReference type="InterPro" id="IPR000276">
    <property type="entry name" value="GPCR_Rhodpsn"/>
</dbReference>
<dbReference type="InterPro" id="IPR000725">
    <property type="entry name" value="Olfact_rcpt"/>
</dbReference>
<dbReference type="Gene3D" id="1.20.1070.10">
    <property type="entry name" value="Rhodopsin 7-helix transmembrane proteins"/>
    <property type="match status" value="1"/>
</dbReference>
<evidence type="ECO:0000256" key="9">
    <source>
        <dbReference type="RuleBase" id="RU363047"/>
    </source>
</evidence>
<dbReference type="PROSITE" id="PS50262">
    <property type="entry name" value="G_PROTEIN_RECEP_F1_2"/>
    <property type="match status" value="1"/>
</dbReference>
<dbReference type="InterPro" id="IPR017452">
    <property type="entry name" value="GPCR_Rhodpsn_7TM"/>
</dbReference>
<protein>
    <recommendedName>
        <fullName evidence="9">Olfactory receptor</fullName>
    </recommendedName>
</protein>
<proteinExistence type="inferred from homology"/>
<evidence type="ECO:0000256" key="4">
    <source>
        <dbReference type="ARBA" id="ARBA00023040"/>
    </source>
</evidence>
<keyword evidence="4 8" id="KW-0297">G-protein coupled receptor</keyword>
<dbReference type="GO" id="GO:0004984">
    <property type="term" value="F:olfactory receptor activity"/>
    <property type="evidence" value="ECO:0007669"/>
    <property type="project" value="InterPro"/>
</dbReference>
<keyword evidence="6 8" id="KW-0675">Receptor</keyword>
<keyword evidence="9" id="KW-1003">Cell membrane</keyword>
<keyword evidence="3 9" id="KW-1133">Transmembrane helix</keyword>
<feature type="transmembrane region" description="Helical" evidence="9">
    <location>
        <begin position="195"/>
        <end position="224"/>
    </location>
</feature>
<dbReference type="PRINTS" id="PR00245">
    <property type="entry name" value="OLFACTORYR"/>
</dbReference>
<keyword evidence="2 8" id="KW-0812">Transmembrane</keyword>
<dbReference type="AlphaFoldDB" id="A0A9F2R725"/>
<dbReference type="PANTHER" id="PTHR48018">
    <property type="entry name" value="OLFACTORY RECEPTOR"/>
    <property type="match status" value="1"/>
</dbReference>
<evidence type="ECO:0000313" key="11">
    <source>
        <dbReference type="Proteomes" id="UP000695026"/>
    </source>
</evidence>
<dbReference type="PROSITE" id="PS00237">
    <property type="entry name" value="G_PROTEIN_RECEP_F1_1"/>
    <property type="match status" value="1"/>
</dbReference>
<evidence type="ECO:0000256" key="3">
    <source>
        <dbReference type="ARBA" id="ARBA00022989"/>
    </source>
</evidence>
<feature type="transmembrane region" description="Helical" evidence="9">
    <location>
        <begin position="271"/>
        <end position="290"/>
    </location>
</feature>
<dbReference type="OrthoDB" id="9823959at2759"/>
<dbReference type="Proteomes" id="UP000695026">
    <property type="component" value="Unplaced"/>
</dbReference>
<keyword evidence="5 9" id="KW-0472">Membrane</keyword>
<dbReference type="Pfam" id="PF13853">
    <property type="entry name" value="7tm_4"/>
    <property type="match status" value="1"/>
</dbReference>
<evidence type="ECO:0000256" key="1">
    <source>
        <dbReference type="ARBA" id="ARBA00004141"/>
    </source>
</evidence>
<feature type="transmembrane region" description="Helical" evidence="9">
    <location>
        <begin position="24"/>
        <end position="47"/>
    </location>
</feature>
<dbReference type="SUPFAM" id="SSF81321">
    <property type="entry name" value="Family A G protein-coupled receptor-like"/>
    <property type="match status" value="1"/>
</dbReference>
<evidence type="ECO:0000256" key="7">
    <source>
        <dbReference type="ARBA" id="ARBA00023224"/>
    </source>
</evidence>
<evidence type="ECO:0000259" key="10">
    <source>
        <dbReference type="PROSITE" id="PS50262"/>
    </source>
</evidence>
<comment type="similarity">
    <text evidence="8">Belongs to the G-protein coupled receptor 1 family.</text>
</comment>
<dbReference type="RefSeq" id="XP_007438581.1">
    <property type="nucleotide sequence ID" value="XM_007438519.1"/>
</dbReference>
<name>A0A9F2R725_PYTBI</name>
<feature type="transmembrane region" description="Helical" evidence="9">
    <location>
        <begin position="100"/>
        <end position="118"/>
    </location>
</feature>
<evidence type="ECO:0000313" key="12">
    <source>
        <dbReference type="RefSeq" id="XP_007438581.1"/>
    </source>
</evidence>
<keyword evidence="11" id="KW-1185">Reference proteome</keyword>